<dbReference type="Pfam" id="PF08282">
    <property type="entry name" value="Hydrolase_3"/>
    <property type="match status" value="1"/>
</dbReference>
<dbReference type="InterPro" id="IPR000150">
    <property type="entry name" value="Cof"/>
</dbReference>
<dbReference type="SFLD" id="SFLDG01140">
    <property type="entry name" value="C2.B:_Phosphomannomutase_and_P"/>
    <property type="match status" value="1"/>
</dbReference>
<dbReference type="RefSeq" id="WP_186995482.1">
    <property type="nucleotide sequence ID" value="NZ_JACOQG010000030.1"/>
</dbReference>
<dbReference type="InterPro" id="IPR036412">
    <property type="entry name" value="HAD-like_sf"/>
</dbReference>
<gene>
    <name evidence="1" type="ORF">H8Z82_14360</name>
</gene>
<dbReference type="GO" id="GO:0016787">
    <property type="term" value="F:hydrolase activity"/>
    <property type="evidence" value="ECO:0007669"/>
    <property type="project" value="UniProtKB-KW"/>
</dbReference>
<dbReference type="SUPFAM" id="SSF56784">
    <property type="entry name" value="HAD-like"/>
    <property type="match status" value="1"/>
</dbReference>
<dbReference type="PANTHER" id="PTHR10000">
    <property type="entry name" value="PHOSPHOSERINE PHOSPHATASE"/>
    <property type="match status" value="1"/>
</dbReference>
<dbReference type="PROSITE" id="PS01229">
    <property type="entry name" value="COF_2"/>
    <property type="match status" value="1"/>
</dbReference>
<evidence type="ECO:0000313" key="2">
    <source>
        <dbReference type="Proteomes" id="UP000649826"/>
    </source>
</evidence>
<proteinExistence type="predicted"/>
<dbReference type="PROSITE" id="PS01228">
    <property type="entry name" value="COF_1"/>
    <property type="match status" value="1"/>
</dbReference>
<dbReference type="NCBIfam" id="TIGR00099">
    <property type="entry name" value="Cof-subfamily"/>
    <property type="match status" value="1"/>
</dbReference>
<dbReference type="Gene3D" id="3.30.1240.10">
    <property type="match status" value="1"/>
</dbReference>
<protein>
    <submittedName>
        <fullName evidence="1">HAD family hydrolase</fullName>
    </submittedName>
</protein>
<accession>A0ABR7ILA2</accession>
<keyword evidence="2" id="KW-1185">Reference proteome</keyword>
<dbReference type="PANTHER" id="PTHR10000:SF25">
    <property type="entry name" value="PHOSPHATASE YKRA-RELATED"/>
    <property type="match status" value="1"/>
</dbReference>
<sequence length="266" mass="30235">MNKDQKLLFFDIDGTLLTAYPWTIPDSTQQALKAARKNGHLLFINSGRTYTMLPDMIREMNFDGYVCGCGSQIYLHDKLLLSSSIPNPLCREIVERLRQCGLPACFEQPDKILYDSSSYDLPDAIQNLKKVAVTEDISLYTAQEYENFTFDKFLVFPTAESDRQEFRKFADLHFTCFVHEDAAWELAQKNYSKATGIQFLTDHLGASIENTYAFGDSTNDLPMLKYAKTSIAMGNSDPLILPYCTYQTTPIEEDGIANALKHFHLI</sequence>
<dbReference type="Gene3D" id="3.40.50.1000">
    <property type="entry name" value="HAD superfamily/HAD-like"/>
    <property type="match status" value="1"/>
</dbReference>
<dbReference type="EMBL" id="JACOQG010000030">
    <property type="protein sequence ID" value="MBC5780810.1"/>
    <property type="molecule type" value="Genomic_DNA"/>
</dbReference>
<dbReference type="InterPro" id="IPR006379">
    <property type="entry name" value="HAD-SF_hydro_IIB"/>
</dbReference>
<dbReference type="InterPro" id="IPR023214">
    <property type="entry name" value="HAD_sf"/>
</dbReference>
<organism evidence="1 2">
    <name type="scientific">Blautia difficilis</name>
    <dbReference type="NCBI Taxonomy" id="2763027"/>
    <lineage>
        <taxon>Bacteria</taxon>
        <taxon>Bacillati</taxon>
        <taxon>Bacillota</taxon>
        <taxon>Clostridia</taxon>
        <taxon>Lachnospirales</taxon>
        <taxon>Lachnospiraceae</taxon>
        <taxon>Blautia</taxon>
    </lineage>
</organism>
<dbReference type="NCBIfam" id="TIGR01484">
    <property type="entry name" value="HAD-SF-IIB"/>
    <property type="match status" value="1"/>
</dbReference>
<dbReference type="SFLD" id="SFLDS00003">
    <property type="entry name" value="Haloacid_Dehalogenase"/>
    <property type="match status" value="1"/>
</dbReference>
<evidence type="ECO:0000313" key="1">
    <source>
        <dbReference type="EMBL" id="MBC5780810.1"/>
    </source>
</evidence>
<name>A0ABR7ILA2_9FIRM</name>
<comment type="caution">
    <text evidence="1">The sequence shown here is derived from an EMBL/GenBank/DDBJ whole genome shotgun (WGS) entry which is preliminary data.</text>
</comment>
<dbReference type="Proteomes" id="UP000649826">
    <property type="component" value="Unassembled WGS sequence"/>
</dbReference>
<keyword evidence="1" id="KW-0378">Hydrolase</keyword>
<reference evidence="1 2" key="1">
    <citation type="submission" date="2020-08" db="EMBL/GenBank/DDBJ databases">
        <title>Genome public.</title>
        <authorList>
            <person name="Liu C."/>
            <person name="Sun Q."/>
        </authorList>
    </citation>
    <scope>NUCLEOTIDE SEQUENCE [LARGE SCALE GENOMIC DNA]</scope>
    <source>
        <strain evidence="1 2">M29</strain>
    </source>
</reference>